<evidence type="ECO:0000256" key="1">
    <source>
        <dbReference type="SAM" id="MobiDB-lite"/>
    </source>
</evidence>
<name>A0A090FMJ4_MESPL</name>
<feature type="compositionally biased region" description="Basic and acidic residues" evidence="1">
    <location>
        <begin position="61"/>
        <end position="74"/>
    </location>
</feature>
<evidence type="ECO:0000313" key="3">
    <source>
        <dbReference type="Proteomes" id="UP000046373"/>
    </source>
</evidence>
<dbReference type="Gene3D" id="1.10.10.730">
    <property type="entry name" value="KorB DNA-binding domain"/>
    <property type="match status" value="1"/>
</dbReference>
<reference evidence="2 3" key="1">
    <citation type="submission" date="2014-08" db="EMBL/GenBank/DDBJ databases">
        <authorList>
            <person name="Moulin Lionel"/>
        </authorList>
    </citation>
    <scope>NUCLEOTIDE SEQUENCE [LARGE SCALE GENOMIC DNA]</scope>
</reference>
<organism evidence="2 3">
    <name type="scientific">Mesorhizobium plurifarium</name>
    <dbReference type="NCBI Taxonomy" id="69974"/>
    <lineage>
        <taxon>Bacteria</taxon>
        <taxon>Pseudomonadati</taxon>
        <taxon>Pseudomonadota</taxon>
        <taxon>Alphaproteobacteria</taxon>
        <taxon>Hyphomicrobiales</taxon>
        <taxon>Phyllobacteriaceae</taxon>
        <taxon>Mesorhizobium</taxon>
    </lineage>
</organism>
<dbReference type="EMBL" id="CCNB01000043">
    <property type="protein sequence ID" value="CDX42899.1"/>
    <property type="molecule type" value="Genomic_DNA"/>
</dbReference>
<evidence type="ECO:0000313" key="2">
    <source>
        <dbReference type="EMBL" id="CDX42899.1"/>
    </source>
</evidence>
<feature type="region of interest" description="Disordered" evidence="1">
    <location>
        <begin position="1"/>
        <end position="30"/>
    </location>
</feature>
<dbReference type="InterPro" id="IPR042075">
    <property type="entry name" value="KorB_DNA-db"/>
</dbReference>
<dbReference type="Proteomes" id="UP000046373">
    <property type="component" value="Unassembled WGS sequence"/>
</dbReference>
<gene>
    <name evidence="2" type="ORF">MPLDJ20_60035</name>
</gene>
<protein>
    <submittedName>
        <fullName evidence="2">Uncharacterized protein</fullName>
    </submittedName>
</protein>
<accession>A0A090FMJ4</accession>
<dbReference type="GeneID" id="31892583"/>
<dbReference type="AlphaFoldDB" id="A0A090FMJ4"/>
<feature type="region of interest" description="Disordered" evidence="1">
    <location>
        <begin position="47"/>
        <end position="76"/>
    </location>
</feature>
<sequence length="313" mass="34957">MDEDEEADARTISQSANSAADRQQAEPKSSTVWMTCECVFCANERRRQGVDPEPATVEPSRTPDHEAMDRDRSRLLPGSLGENRDWSILMAGRRFVGGKPIDFKEIVQRVYRGRARRALYSNFGTTQASLDGASRVDALDAASDNIGPVGNEWIVITAYAQSKEMGPRKARDVMSSLRLLQPEIEVRLVPCMVASVESEGDWLGDTKPDYRTTVRLATWAVQAGFGRRMKSREGIEFDVLSPEGIAWLDARWPMPFEKPKAKRGRPTTLREEVRRLLDEGKTQAEIARSLGKSRQIVSHHVKALAASTAEDVK</sequence>
<proteinExistence type="predicted"/>
<feature type="compositionally biased region" description="Polar residues" evidence="1">
    <location>
        <begin position="11"/>
        <end position="30"/>
    </location>
</feature>